<organism evidence="1 2">
    <name type="scientific">Entomophthora muscae</name>
    <dbReference type="NCBI Taxonomy" id="34485"/>
    <lineage>
        <taxon>Eukaryota</taxon>
        <taxon>Fungi</taxon>
        <taxon>Fungi incertae sedis</taxon>
        <taxon>Zoopagomycota</taxon>
        <taxon>Entomophthoromycotina</taxon>
        <taxon>Entomophthoromycetes</taxon>
        <taxon>Entomophthorales</taxon>
        <taxon>Entomophthoraceae</taxon>
        <taxon>Entomophthora</taxon>
    </lineage>
</organism>
<accession>A0ACC2TQG0</accession>
<gene>
    <name evidence="1" type="ORF">DSO57_1023274</name>
</gene>
<sequence>MMPESKAKDISFWSSAWENNRALWHKENVHPDLLEFLDKLFPDGTLDSSKTILFPLCGQTLDMIYCLKDKGLNVIGIEGVESAIPPFFQNNSLIPYEKMLLSHPSTDDVQSEAIVYSFHQGLQSLKIVKQNYFETNYIPGMQGFPKVDAIFDRGSLTAIDPSLRSDYVKTIMHWLRPGGRILLNVPNYDQSLVDGPPHNVEPAQVQELYISHGCKVEHIHSTPGVIHGKATAAYNLFLITK</sequence>
<proteinExistence type="predicted"/>
<keyword evidence="2" id="KW-1185">Reference proteome</keyword>
<evidence type="ECO:0000313" key="2">
    <source>
        <dbReference type="Proteomes" id="UP001165960"/>
    </source>
</evidence>
<name>A0ACC2TQG0_9FUNG</name>
<reference evidence="1" key="1">
    <citation type="submission" date="2022-04" db="EMBL/GenBank/DDBJ databases">
        <title>Genome of the entomopathogenic fungus Entomophthora muscae.</title>
        <authorList>
            <person name="Elya C."/>
            <person name="Lovett B.R."/>
            <person name="Lee E."/>
            <person name="Macias A.M."/>
            <person name="Hajek A.E."/>
            <person name="De Bivort B.L."/>
            <person name="Kasson M.T."/>
            <person name="De Fine Licht H.H."/>
            <person name="Stajich J.E."/>
        </authorList>
    </citation>
    <scope>NUCLEOTIDE SEQUENCE</scope>
    <source>
        <strain evidence="1">Berkeley</strain>
    </source>
</reference>
<protein>
    <submittedName>
        <fullName evidence="1">Uncharacterized protein</fullName>
    </submittedName>
</protein>
<dbReference type="Proteomes" id="UP001165960">
    <property type="component" value="Unassembled WGS sequence"/>
</dbReference>
<dbReference type="EMBL" id="QTSX02002250">
    <property type="protein sequence ID" value="KAJ9076741.1"/>
    <property type="molecule type" value="Genomic_DNA"/>
</dbReference>
<evidence type="ECO:0000313" key="1">
    <source>
        <dbReference type="EMBL" id="KAJ9076741.1"/>
    </source>
</evidence>
<comment type="caution">
    <text evidence="1">The sequence shown here is derived from an EMBL/GenBank/DDBJ whole genome shotgun (WGS) entry which is preliminary data.</text>
</comment>